<dbReference type="Gene3D" id="3.20.20.240">
    <property type="entry name" value="Methylmalonyl-CoA mutase"/>
    <property type="match status" value="1"/>
</dbReference>
<dbReference type="AlphaFoldDB" id="X1VWY9"/>
<dbReference type="GO" id="GO:0016866">
    <property type="term" value="F:intramolecular transferase activity"/>
    <property type="evidence" value="ECO:0007669"/>
    <property type="project" value="InterPro"/>
</dbReference>
<dbReference type="PANTHER" id="PTHR48101:SF1">
    <property type="entry name" value="METHYLMALONYL-COA MUTASE, LARGE SUBUNIT"/>
    <property type="match status" value="1"/>
</dbReference>
<dbReference type="Pfam" id="PF01642">
    <property type="entry name" value="MM_CoA_mutase"/>
    <property type="match status" value="1"/>
</dbReference>
<dbReference type="SUPFAM" id="SSF51703">
    <property type="entry name" value="Cobalamin (vitamin B12)-dependent enzymes"/>
    <property type="match status" value="1"/>
</dbReference>
<name>X1VWY9_9ZZZZ</name>
<feature type="non-terminal residue" evidence="2">
    <location>
        <position position="1"/>
    </location>
</feature>
<accession>X1VWY9</accession>
<protein>
    <recommendedName>
        <fullName evidence="1">Methylmalonyl-CoA mutase alpha/beta chain catalytic domain-containing protein</fullName>
    </recommendedName>
</protein>
<comment type="caution">
    <text evidence="2">The sequence shown here is derived from an EMBL/GenBank/DDBJ whole genome shotgun (WGS) entry which is preliminary data.</text>
</comment>
<feature type="domain" description="Methylmalonyl-CoA mutase alpha/beta chain catalytic" evidence="1">
    <location>
        <begin position="1"/>
        <end position="161"/>
    </location>
</feature>
<dbReference type="EMBL" id="BARW01027513">
    <property type="protein sequence ID" value="GAJ15910.1"/>
    <property type="molecule type" value="Genomic_DNA"/>
</dbReference>
<gene>
    <name evidence="2" type="ORF">S12H4_44622</name>
</gene>
<evidence type="ECO:0000259" key="1">
    <source>
        <dbReference type="Pfam" id="PF01642"/>
    </source>
</evidence>
<organism evidence="2">
    <name type="scientific">marine sediment metagenome</name>
    <dbReference type="NCBI Taxonomy" id="412755"/>
    <lineage>
        <taxon>unclassified sequences</taxon>
        <taxon>metagenomes</taxon>
        <taxon>ecological metagenomes</taxon>
    </lineage>
</organism>
<evidence type="ECO:0000313" key="2">
    <source>
        <dbReference type="EMBL" id="GAJ15910.1"/>
    </source>
</evidence>
<dbReference type="InterPro" id="IPR016176">
    <property type="entry name" value="Cbl-dep_enz_cat"/>
</dbReference>
<reference evidence="2" key="1">
    <citation type="journal article" date="2014" name="Front. Microbiol.">
        <title>High frequency of phylogenetically diverse reductive dehalogenase-homologous genes in deep subseafloor sedimentary metagenomes.</title>
        <authorList>
            <person name="Kawai M."/>
            <person name="Futagami T."/>
            <person name="Toyoda A."/>
            <person name="Takaki Y."/>
            <person name="Nishi S."/>
            <person name="Hori S."/>
            <person name="Arai W."/>
            <person name="Tsubouchi T."/>
            <person name="Morono Y."/>
            <person name="Uchiyama I."/>
            <person name="Ito T."/>
            <person name="Fujiyama A."/>
            <person name="Inagaki F."/>
            <person name="Takami H."/>
        </authorList>
    </citation>
    <scope>NUCLEOTIDE SEQUENCE</scope>
    <source>
        <strain evidence="2">Expedition CK06-06</strain>
    </source>
</reference>
<sequence>EETGLCDTVDPLAGSYYVETLTNQLEERIRAVMDEVDAQGGIVQAIAEGDIQNAVSRQAFEKLKMLERGEIRKVGVNCYRTEEEEHQVEFHPFTEKVCAEQIQRLQRIRAERENDKVKPALERVLADAEAGRNVMPAIIDAVKVYATVGELTHCLVEAYGRYDEPVRF</sequence>
<dbReference type="InterPro" id="IPR006099">
    <property type="entry name" value="MeMalonylCoA_mutase_a/b_cat"/>
</dbReference>
<dbReference type="PANTHER" id="PTHR48101">
    <property type="entry name" value="METHYLMALONYL-COA MUTASE, MITOCHONDRIAL-RELATED"/>
    <property type="match status" value="1"/>
</dbReference>
<proteinExistence type="predicted"/>
<dbReference type="GO" id="GO:0031419">
    <property type="term" value="F:cobalamin binding"/>
    <property type="evidence" value="ECO:0007669"/>
    <property type="project" value="InterPro"/>
</dbReference>